<name>A0A7E4VUH9_PANRE</name>
<dbReference type="WBParaSite" id="Pan_g3529.t1">
    <property type="protein sequence ID" value="Pan_g3529.t1"/>
    <property type="gene ID" value="Pan_g3529"/>
</dbReference>
<evidence type="ECO:0000313" key="2">
    <source>
        <dbReference type="WBParaSite" id="Pan_g3529.t1"/>
    </source>
</evidence>
<dbReference type="Proteomes" id="UP000492821">
    <property type="component" value="Unassembled WGS sequence"/>
</dbReference>
<evidence type="ECO:0000313" key="1">
    <source>
        <dbReference type="Proteomes" id="UP000492821"/>
    </source>
</evidence>
<sequence>MAQNNPYHAISSLLFTWDVVYHIQHSLVSTFPEHTILPCTSDAQRQLTTETRDKASGKHTSVTARLHQPKLVCAVVVKNPKNRRTDTNDPFLPSQ</sequence>
<protein>
    <submittedName>
        <fullName evidence="2">Secreted protein</fullName>
    </submittedName>
</protein>
<reference evidence="2" key="2">
    <citation type="submission" date="2020-10" db="UniProtKB">
        <authorList>
            <consortium name="WormBaseParasite"/>
        </authorList>
    </citation>
    <scope>IDENTIFICATION</scope>
</reference>
<dbReference type="AlphaFoldDB" id="A0A7E4VUH9"/>
<accession>A0A7E4VUH9</accession>
<organism evidence="1 2">
    <name type="scientific">Panagrellus redivivus</name>
    <name type="common">Microworm</name>
    <dbReference type="NCBI Taxonomy" id="6233"/>
    <lineage>
        <taxon>Eukaryota</taxon>
        <taxon>Metazoa</taxon>
        <taxon>Ecdysozoa</taxon>
        <taxon>Nematoda</taxon>
        <taxon>Chromadorea</taxon>
        <taxon>Rhabditida</taxon>
        <taxon>Tylenchina</taxon>
        <taxon>Panagrolaimomorpha</taxon>
        <taxon>Panagrolaimoidea</taxon>
        <taxon>Panagrolaimidae</taxon>
        <taxon>Panagrellus</taxon>
    </lineage>
</organism>
<proteinExistence type="predicted"/>
<keyword evidence="1" id="KW-1185">Reference proteome</keyword>
<reference evidence="1" key="1">
    <citation type="journal article" date="2013" name="Genetics">
        <title>The draft genome and transcriptome of Panagrellus redivivus are shaped by the harsh demands of a free-living lifestyle.</title>
        <authorList>
            <person name="Srinivasan J."/>
            <person name="Dillman A.R."/>
            <person name="Macchietto M.G."/>
            <person name="Heikkinen L."/>
            <person name="Lakso M."/>
            <person name="Fracchia K.M."/>
            <person name="Antoshechkin I."/>
            <person name="Mortazavi A."/>
            <person name="Wong G."/>
            <person name="Sternberg P.W."/>
        </authorList>
    </citation>
    <scope>NUCLEOTIDE SEQUENCE [LARGE SCALE GENOMIC DNA]</scope>
    <source>
        <strain evidence="1">MT8872</strain>
    </source>
</reference>